<evidence type="ECO:0000313" key="2">
    <source>
        <dbReference type="EMBL" id="PMC98878.1"/>
    </source>
</evidence>
<evidence type="ECO:0000313" key="3">
    <source>
        <dbReference type="Proteomes" id="UP000235598"/>
    </source>
</evidence>
<proteinExistence type="predicted"/>
<evidence type="ECO:0000256" key="1">
    <source>
        <dbReference type="SAM" id="MobiDB-lite"/>
    </source>
</evidence>
<dbReference type="Proteomes" id="UP000235598">
    <property type="component" value="Unassembled WGS sequence"/>
</dbReference>
<accession>A0A2N6VI51</accession>
<sequence length="96" mass="10704">MTVEQAQESARYSVLNALAAAKPSMCGKRQLTNCPSRQLKVKKKIRQRCRNQKANHQKKNDDTRPADGTSFCSPHSRQPQPHDAGRHELLCAVHGG</sequence>
<comment type="caution">
    <text evidence="2">The sequence shown here is derived from an EMBL/GenBank/DDBJ whole genome shotgun (WGS) entry which is preliminary data.</text>
</comment>
<protein>
    <submittedName>
        <fullName evidence="2">Uncharacterized protein</fullName>
    </submittedName>
</protein>
<name>A0A2N6VI51_9MICO</name>
<feature type="compositionally biased region" description="Basic residues" evidence="1">
    <location>
        <begin position="42"/>
        <end position="57"/>
    </location>
</feature>
<dbReference type="AlphaFoldDB" id="A0A2N6VI51"/>
<organism evidence="2 3">
    <name type="scientific">Brevibacterium paucivorans</name>
    <dbReference type="NCBI Taxonomy" id="170994"/>
    <lineage>
        <taxon>Bacteria</taxon>
        <taxon>Bacillati</taxon>
        <taxon>Actinomycetota</taxon>
        <taxon>Actinomycetes</taxon>
        <taxon>Micrococcales</taxon>
        <taxon>Brevibacteriaceae</taxon>
        <taxon>Brevibacterium</taxon>
    </lineage>
</organism>
<gene>
    <name evidence="2" type="ORF">CJ199_15990</name>
</gene>
<feature type="compositionally biased region" description="Polar residues" evidence="1">
    <location>
        <begin position="70"/>
        <end position="79"/>
    </location>
</feature>
<feature type="region of interest" description="Disordered" evidence="1">
    <location>
        <begin position="42"/>
        <end position="96"/>
    </location>
</feature>
<dbReference type="EMBL" id="PNHK01000740">
    <property type="protein sequence ID" value="PMC98878.1"/>
    <property type="molecule type" value="Genomic_DNA"/>
</dbReference>
<reference evidence="2 3" key="1">
    <citation type="submission" date="2017-09" db="EMBL/GenBank/DDBJ databases">
        <title>Bacterial strain isolated from the female urinary microbiota.</title>
        <authorList>
            <person name="Thomas-White K."/>
            <person name="Kumar N."/>
            <person name="Forster S."/>
            <person name="Putonti C."/>
            <person name="Lawley T."/>
            <person name="Wolfe A.J."/>
        </authorList>
    </citation>
    <scope>NUCLEOTIDE SEQUENCE [LARGE SCALE GENOMIC DNA]</scope>
    <source>
        <strain evidence="2 3">UMB1301</strain>
    </source>
</reference>